<dbReference type="Proteomes" id="UP001428290">
    <property type="component" value="Unassembled WGS sequence"/>
</dbReference>
<dbReference type="PANTHER" id="PTHR34068:SF2">
    <property type="entry name" value="UPF0145 PROTEIN SCO3412"/>
    <property type="match status" value="1"/>
</dbReference>
<evidence type="ECO:0000256" key="1">
    <source>
        <dbReference type="ARBA" id="ARBA00010751"/>
    </source>
</evidence>
<name>A0ABP9X634_9CHLR</name>
<sequence length="129" mass="13910">MQPQSPQPLQPPQPPTVQIVPPWMISATFDLPGFRVVQNRGIVRGIVVRSRSVFGTIGASLQTLVGGNITIWSKLCEQARLEAFEIMSLHAAEIGANAIIAMRYDATEISAGVTEVLAYGSAVIVEPIR</sequence>
<dbReference type="InterPro" id="IPR035439">
    <property type="entry name" value="UPF0145_dom_sf"/>
</dbReference>
<comment type="caution">
    <text evidence="3">The sequence shown here is derived from an EMBL/GenBank/DDBJ whole genome shotgun (WGS) entry which is preliminary data.</text>
</comment>
<protein>
    <recommendedName>
        <fullName evidence="2">UPF0145 protein Hgul01_03832</fullName>
    </recommendedName>
</protein>
<organism evidence="3 4">
    <name type="scientific">Herpetosiphon gulosus</name>
    <dbReference type="NCBI Taxonomy" id="1973496"/>
    <lineage>
        <taxon>Bacteria</taxon>
        <taxon>Bacillati</taxon>
        <taxon>Chloroflexota</taxon>
        <taxon>Chloroflexia</taxon>
        <taxon>Herpetosiphonales</taxon>
        <taxon>Herpetosiphonaceae</taxon>
        <taxon>Herpetosiphon</taxon>
    </lineage>
</organism>
<evidence type="ECO:0000313" key="4">
    <source>
        <dbReference type="Proteomes" id="UP001428290"/>
    </source>
</evidence>
<dbReference type="Gene3D" id="3.30.110.70">
    <property type="entry name" value="Hypothetical protein apc22750. Chain B"/>
    <property type="match status" value="1"/>
</dbReference>
<keyword evidence="4" id="KW-1185">Reference proteome</keyword>
<gene>
    <name evidence="3" type="ORF">Hgul01_03832</name>
</gene>
<comment type="similarity">
    <text evidence="1 2">Belongs to the UPF0145 family.</text>
</comment>
<dbReference type="PANTHER" id="PTHR34068">
    <property type="entry name" value="UPF0145 PROTEIN YBJQ"/>
    <property type="match status" value="1"/>
</dbReference>
<evidence type="ECO:0000256" key="2">
    <source>
        <dbReference type="HAMAP-Rule" id="MF_00338"/>
    </source>
</evidence>
<proteinExistence type="inferred from homology"/>
<dbReference type="Pfam" id="PF01906">
    <property type="entry name" value="YbjQ_1"/>
    <property type="match status" value="1"/>
</dbReference>
<evidence type="ECO:0000313" key="3">
    <source>
        <dbReference type="EMBL" id="GAA5530018.1"/>
    </source>
</evidence>
<dbReference type="HAMAP" id="MF_00338">
    <property type="entry name" value="UPF0145"/>
    <property type="match status" value="1"/>
</dbReference>
<dbReference type="InterPro" id="IPR002765">
    <property type="entry name" value="UPF0145_YbjQ-like"/>
</dbReference>
<reference evidence="3 4" key="1">
    <citation type="submission" date="2024-02" db="EMBL/GenBank/DDBJ databases">
        <title>Herpetosiphon gulosus NBRC 112829.</title>
        <authorList>
            <person name="Ichikawa N."/>
            <person name="Katano-Makiyama Y."/>
            <person name="Hidaka K."/>
        </authorList>
    </citation>
    <scope>NUCLEOTIDE SEQUENCE [LARGE SCALE GENOMIC DNA]</scope>
    <source>
        <strain evidence="3 4">NBRC 112829</strain>
    </source>
</reference>
<accession>A0ABP9X634</accession>
<dbReference type="SUPFAM" id="SSF117782">
    <property type="entry name" value="YbjQ-like"/>
    <property type="match status" value="1"/>
</dbReference>
<dbReference type="EMBL" id="BAABRU010000014">
    <property type="protein sequence ID" value="GAA5530018.1"/>
    <property type="molecule type" value="Genomic_DNA"/>
</dbReference>